<dbReference type="AlphaFoldDB" id="X8JSV8"/>
<dbReference type="EMBL" id="JATN01000310">
    <property type="protein sequence ID" value="EUC66098.1"/>
    <property type="molecule type" value="Genomic_DNA"/>
</dbReference>
<name>X8JSV8_9AGAM</name>
<proteinExistence type="predicted"/>
<organism evidence="1 2">
    <name type="scientific">Rhizoctonia solani AG-3 Rhs1AP</name>
    <dbReference type="NCBI Taxonomy" id="1086054"/>
    <lineage>
        <taxon>Eukaryota</taxon>
        <taxon>Fungi</taxon>
        <taxon>Dikarya</taxon>
        <taxon>Basidiomycota</taxon>
        <taxon>Agaricomycotina</taxon>
        <taxon>Agaricomycetes</taxon>
        <taxon>Cantharellales</taxon>
        <taxon>Ceratobasidiaceae</taxon>
        <taxon>Rhizoctonia</taxon>
    </lineage>
</organism>
<gene>
    <name evidence="1" type="ORF">RSOL_506670</name>
</gene>
<evidence type="ECO:0000313" key="1">
    <source>
        <dbReference type="EMBL" id="EUC66098.1"/>
    </source>
</evidence>
<comment type="caution">
    <text evidence="1">The sequence shown here is derived from an EMBL/GenBank/DDBJ whole genome shotgun (WGS) entry which is preliminary data.</text>
</comment>
<protein>
    <submittedName>
        <fullName evidence="1">Uncharacterized protein</fullName>
    </submittedName>
</protein>
<dbReference type="Proteomes" id="UP000030108">
    <property type="component" value="Unassembled WGS sequence"/>
</dbReference>
<reference evidence="2" key="1">
    <citation type="journal article" date="2014" name="Genome Announc.">
        <title>Draft genome sequence of the plant-pathogenic soil fungus Rhizoctonia solani anastomosis group 3 strain Rhs1AP.</title>
        <authorList>
            <person name="Cubeta M.A."/>
            <person name="Thomas E."/>
            <person name="Dean R.A."/>
            <person name="Jabaji S."/>
            <person name="Neate S.M."/>
            <person name="Tavantzis S."/>
            <person name="Toda T."/>
            <person name="Vilgalys R."/>
            <person name="Bharathan N."/>
            <person name="Fedorova-Abrams N."/>
            <person name="Pakala S.B."/>
            <person name="Pakala S.M."/>
            <person name="Zafar N."/>
            <person name="Joardar V."/>
            <person name="Losada L."/>
            <person name="Nierman W.C."/>
        </authorList>
    </citation>
    <scope>NUCLEOTIDE SEQUENCE [LARGE SCALE GENOMIC DNA]</scope>
    <source>
        <strain evidence="2">AG-3</strain>
    </source>
</reference>
<evidence type="ECO:0000313" key="2">
    <source>
        <dbReference type="Proteomes" id="UP000030108"/>
    </source>
</evidence>
<dbReference type="OrthoDB" id="3208379at2759"/>
<sequence>MSVTFVWRYQRQLTNIHDLRKIMASTRTLCIKRIH</sequence>
<accession>X8JSV8</accession>